<dbReference type="PANTHER" id="PTHR42877:SF4">
    <property type="entry name" value="FAD_NAD(P)-BINDING DOMAIN-CONTAINING PROTEIN-RELATED"/>
    <property type="match status" value="1"/>
</dbReference>
<dbReference type="PRINTS" id="PR00370">
    <property type="entry name" value="FMOXYGENASE"/>
</dbReference>
<keyword evidence="6" id="KW-1185">Reference proteome</keyword>
<keyword evidence="2" id="KW-0274">FAD</keyword>
<proteinExistence type="predicted"/>
<comment type="caution">
    <text evidence="5">The sequence shown here is derived from an EMBL/GenBank/DDBJ whole genome shotgun (WGS) entry which is preliminary data.</text>
</comment>
<gene>
    <name evidence="5" type="ORF">P2G67_14015</name>
</gene>
<dbReference type="Gene3D" id="3.50.50.60">
    <property type="entry name" value="FAD/NAD(P)-binding domain"/>
    <property type="match status" value="2"/>
</dbReference>
<reference evidence="5 6" key="1">
    <citation type="submission" date="2023-03" db="EMBL/GenBank/DDBJ databases">
        <title>Fodinicurvata sp. CAU 1616 isolated from sea sendiment.</title>
        <authorList>
            <person name="Kim W."/>
        </authorList>
    </citation>
    <scope>NUCLEOTIDE SEQUENCE [LARGE SCALE GENOMIC DNA]</scope>
    <source>
        <strain evidence="5 6">CAU 1616</strain>
    </source>
</reference>
<dbReference type="EMBL" id="JARHUD010000009">
    <property type="protein sequence ID" value="MDF2097093.1"/>
    <property type="molecule type" value="Genomic_DNA"/>
</dbReference>
<protein>
    <recommendedName>
        <fullName evidence="4">Trimethylamine monooxygenase</fullName>
    </recommendedName>
</protein>
<dbReference type="InterPro" id="IPR020946">
    <property type="entry name" value="Flavin_mOase-like"/>
</dbReference>
<organism evidence="5 6">
    <name type="scientific">Aquibaculum arenosum</name>
    <dbReference type="NCBI Taxonomy" id="3032591"/>
    <lineage>
        <taxon>Bacteria</taxon>
        <taxon>Pseudomonadati</taxon>
        <taxon>Pseudomonadota</taxon>
        <taxon>Alphaproteobacteria</taxon>
        <taxon>Rhodospirillales</taxon>
        <taxon>Rhodovibrionaceae</taxon>
        <taxon>Aquibaculum</taxon>
    </lineage>
</organism>
<dbReference type="InterPro" id="IPR051209">
    <property type="entry name" value="FAD-bind_Monooxygenase_sf"/>
</dbReference>
<dbReference type="Pfam" id="PF00743">
    <property type="entry name" value="FMO-like"/>
    <property type="match status" value="1"/>
</dbReference>
<dbReference type="PANTHER" id="PTHR42877">
    <property type="entry name" value="L-ORNITHINE N(5)-MONOOXYGENASE-RELATED"/>
    <property type="match status" value="1"/>
</dbReference>
<name>A0ABT5YQ45_9PROT</name>
<dbReference type="Proteomes" id="UP001215503">
    <property type="component" value="Unassembled WGS sequence"/>
</dbReference>
<evidence type="ECO:0000256" key="3">
    <source>
        <dbReference type="ARBA" id="ARBA00023002"/>
    </source>
</evidence>
<evidence type="ECO:0000256" key="2">
    <source>
        <dbReference type="ARBA" id="ARBA00022827"/>
    </source>
</evidence>
<dbReference type="InterPro" id="IPR036188">
    <property type="entry name" value="FAD/NAD-bd_sf"/>
</dbReference>
<evidence type="ECO:0000256" key="1">
    <source>
        <dbReference type="ARBA" id="ARBA00022630"/>
    </source>
</evidence>
<dbReference type="SUPFAM" id="SSF51905">
    <property type="entry name" value="FAD/NAD(P)-binding domain"/>
    <property type="match status" value="2"/>
</dbReference>
<keyword evidence="1" id="KW-0285">Flavoprotein</keyword>
<dbReference type="InterPro" id="IPR000960">
    <property type="entry name" value="Flavin_mOase"/>
</dbReference>
<keyword evidence="3" id="KW-0560">Oxidoreductase</keyword>
<evidence type="ECO:0000313" key="5">
    <source>
        <dbReference type="EMBL" id="MDF2097093.1"/>
    </source>
</evidence>
<evidence type="ECO:0000256" key="4">
    <source>
        <dbReference type="ARBA" id="ARBA00035159"/>
    </source>
</evidence>
<dbReference type="RefSeq" id="WP_275823865.1">
    <property type="nucleotide sequence ID" value="NZ_JARHUD010000009.1"/>
</dbReference>
<evidence type="ECO:0000313" key="6">
    <source>
        <dbReference type="Proteomes" id="UP001215503"/>
    </source>
</evidence>
<sequence>MSAVKAQAAAEAVAPTVNFGGAEEIVALGAAVATLRWDEALARRLSAEVAERGRGRISDELAEAIGVAAAEEAAAGRPTPRLGGDSRLARLLVTACLGTEVEAQEHLMLLDQSDLLADKPHSRPRGSHSKAAEQKRVAVIGAGASGIAMGRELLEAGYAVTLFERDHHCAGTWAQNLYPGCGVDSPSYVYSYSYAQKPDWSRYFVRRAEIADYLEDCATRFGLRAHIRFGTEVLACDYDAQRCRWDVTTQTGRAAPRTESFDAVVSAVGQLNSPAWPRIPGLERFSGPLVHTACWNPALDLKGKRVAVIGVGASAMQVVPTIAPEVAQLTVFQRQPHWVMPNRHYLAEVPAAEIARQKALPAYLAWKRLIFNWNYGDYAFPALLQDPEWPQEVPDALNARSARLRDMMLRHIHRQLAGRPDLIEKMTPGYPPYGKRLLLDNNWYKTFLRDNVRLVTDGIAQLLPEGIETRDGERHEFDVIIFATGFEASRMLSSFEVMNGQEQSLRGLWGDDNPRAHLGVTVPGFPNFFMLYGPNTNLAFGGSAIIHSEIQSRYIVQCLDMATEAGAEVLECRAEAFEAYNREADERLSRMVWSLGGSTSWFKNTSGRVTTNSPWSMGEYWARLRQVDPNDFRFVRAGEDQR</sequence>
<accession>A0ABT5YQ45</accession>